<accession>A0A653DS06</accession>
<gene>
    <name evidence="1" type="ORF">CALMAC_LOCUS19949</name>
</gene>
<reference evidence="1 2" key="1">
    <citation type="submission" date="2019-01" db="EMBL/GenBank/DDBJ databases">
        <authorList>
            <person name="Sayadi A."/>
        </authorList>
    </citation>
    <scope>NUCLEOTIDE SEQUENCE [LARGE SCALE GENOMIC DNA]</scope>
</reference>
<dbReference type="Proteomes" id="UP000410492">
    <property type="component" value="Unassembled WGS sequence"/>
</dbReference>
<organism evidence="1 2">
    <name type="scientific">Callosobruchus maculatus</name>
    <name type="common">Southern cowpea weevil</name>
    <name type="synonym">Pulse bruchid</name>
    <dbReference type="NCBI Taxonomy" id="64391"/>
    <lineage>
        <taxon>Eukaryota</taxon>
        <taxon>Metazoa</taxon>
        <taxon>Ecdysozoa</taxon>
        <taxon>Arthropoda</taxon>
        <taxon>Hexapoda</taxon>
        <taxon>Insecta</taxon>
        <taxon>Pterygota</taxon>
        <taxon>Neoptera</taxon>
        <taxon>Endopterygota</taxon>
        <taxon>Coleoptera</taxon>
        <taxon>Polyphaga</taxon>
        <taxon>Cucujiformia</taxon>
        <taxon>Chrysomeloidea</taxon>
        <taxon>Chrysomelidae</taxon>
        <taxon>Bruchinae</taxon>
        <taxon>Bruchini</taxon>
        <taxon>Callosobruchus</taxon>
    </lineage>
</organism>
<sequence length="54" mass="5940">PAQTHTLLVTKLMVVLYETSLSLGFKWINLKVGNLAFSSIGQDHNMYSAVLSTT</sequence>
<feature type="non-terminal residue" evidence="1">
    <location>
        <position position="1"/>
    </location>
</feature>
<proteinExistence type="predicted"/>
<name>A0A653DS06_CALMS</name>
<keyword evidence="2" id="KW-1185">Reference proteome</keyword>
<evidence type="ECO:0000313" key="2">
    <source>
        <dbReference type="Proteomes" id="UP000410492"/>
    </source>
</evidence>
<evidence type="ECO:0000313" key="1">
    <source>
        <dbReference type="EMBL" id="VEN62984.1"/>
    </source>
</evidence>
<dbReference type="AlphaFoldDB" id="A0A653DS06"/>
<dbReference type="EMBL" id="CAACVG010014301">
    <property type="protein sequence ID" value="VEN62984.1"/>
    <property type="molecule type" value="Genomic_DNA"/>
</dbReference>
<protein>
    <submittedName>
        <fullName evidence="1">Uncharacterized protein</fullName>
    </submittedName>
</protein>